<name>X0ZCG4_9ZZZZ</name>
<reference evidence="2" key="1">
    <citation type="journal article" date="2014" name="Front. Microbiol.">
        <title>High frequency of phylogenetically diverse reductive dehalogenase-homologous genes in deep subseafloor sedimentary metagenomes.</title>
        <authorList>
            <person name="Kawai M."/>
            <person name="Futagami T."/>
            <person name="Toyoda A."/>
            <person name="Takaki Y."/>
            <person name="Nishi S."/>
            <person name="Hori S."/>
            <person name="Arai W."/>
            <person name="Tsubouchi T."/>
            <person name="Morono Y."/>
            <person name="Uchiyama I."/>
            <person name="Ito T."/>
            <person name="Fujiyama A."/>
            <person name="Inagaki F."/>
            <person name="Takami H."/>
        </authorList>
    </citation>
    <scope>NUCLEOTIDE SEQUENCE</scope>
    <source>
        <strain evidence="2">Expedition CK06-06</strain>
    </source>
</reference>
<accession>X0ZCG4</accession>
<dbReference type="EMBL" id="BART01004170">
    <property type="protein sequence ID" value="GAG67320.1"/>
    <property type="molecule type" value="Genomic_DNA"/>
</dbReference>
<dbReference type="Gene3D" id="1.10.1780.10">
    <property type="entry name" value="Clp, N-terminal domain"/>
    <property type="match status" value="1"/>
</dbReference>
<gene>
    <name evidence="2" type="ORF">S01H4_10720</name>
</gene>
<dbReference type="SUPFAM" id="SSF81923">
    <property type="entry name" value="Double Clp-N motif"/>
    <property type="match status" value="1"/>
</dbReference>
<dbReference type="InterPro" id="IPR036628">
    <property type="entry name" value="Clp_N_dom_sf"/>
</dbReference>
<dbReference type="PROSITE" id="PS51903">
    <property type="entry name" value="CLP_R"/>
    <property type="match status" value="1"/>
</dbReference>
<feature type="non-terminal residue" evidence="2">
    <location>
        <position position="32"/>
    </location>
</feature>
<dbReference type="InterPro" id="IPR004176">
    <property type="entry name" value="Clp_R_N"/>
</dbReference>
<evidence type="ECO:0000259" key="1">
    <source>
        <dbReference type="PROSITE" id="PS51903"/>
    </source>
</evidence>
<dbReference type="AlphaFoldDB" id="X0ZCG4"/>
<proteinExistence type="predicted"/>
<organism evidence="2">
    <name type="scientific">marine sediment metagenome</name>
    <dbReference type="NCBI Taxonomy" id="412755"/>
    <lineage>
        <taxon>unclassified sequences</taxon>
        <taxon>metagenomes</taxon>
        <taxon>ecological metagenomes</taxon>
    </lineage>
</organism>
<sequence>MQIDKFTIKAQEILSQAQRIASENGHQSIDDI</sequence>
<comment type="caution">
    <text evidence="2">The sequence shown here is derived from an EMBL/GenBank/DDBJ whole genome shotgun (WGS) entry which is preliminary data.</text>
</comment>
<feature type="domain" description="Clp R" evidence="1">
    <location>
        <begin position="3"/>
        <end position="32"/>
    </location>
</feature>
<protein>
    <recommendedName>
        <fullName evidence="1">Clp R domain-containing protein</fullName>
    </recommendedName>
</protein>
<evidence type="ECO:0000313" key="2">
    <source>
        <dbReference type="EMBL" id="GAG67320.1"/>
    </source>
</evidence>